<proteinExistence type="inferred from homology"/>
<evidence type="ECO:0000313" key="5">
    <source>
        <dbReference type="Proteomes" id="UP001499895"/>
    </source>
</evidence>
<gene>
    <name evidence="4" type="ORF">GCM10009544_07520</name>
</gene>
<dbReference type="InterPro" id="IPR050268">
    <property type="entry name" value="NADH-dep_flavin_reductase"/>
</dbReference>
<reference evidence="5" key="1">
    <citation type="journal article" date="2019" name="Int. J. Syst. Evol. Microbiol.">
        <title>The Global Catalogue of Microorganisms (GCM) 10K type strain sequencing project: providing services to taxonomists for standard genome sequencing and annotation.</title>
        <authorList>
            <consortium name="The Broad Institute Genomics Platform"/>
            <consortium name="The Broad Institute Genome Sequencing Center for Infectious Disease"/>
            <person name="Wu L."/>
            <person name="Ma J."/>
        </authorList>
    </citation>
    <scope>NUCLEOTIDE SEQUENCE [LARGE SCALE GENOMIC DNA]</scope>
    <source>
        <strain evidence="5">JCM 10649</strain>
    </source>
</reference>
<dbReference type="Pfam" id="PF01613">
    <property type="entry name" value="Flavin_Reduct"/>
    <property type="match status" value="1"/>
</dbReference>
<protein>
    <submittedName>
        <fullName evidence="4">Flavin reductase family protein</fullName>
    </submittedName>
</protein>
<dbReference type="Proteomes" id="UP001499895">
    <property type="component" value="Unassembled WGS sequence"/>
</dbReference>
<sequence length="167" mass="18017">MPADNAPPVLEDQAAFFRSVLGNFPSGVTAVTAMSPEGPVGFTCQAFSSLSLDPPQVVLCVSRTSTTWPLISRIRHFCINVLAEYQQNLSDSFARTGGEKFAGVRWDYSPGGSPLLAGASAWIDCELHAEYPGGDHVIAVADVHRLDAARDVRPLLYHRGRYTGLTP</sequence>
<dbReference type="PANTHER" id="PTHR30466">
    <property type="entry name" value="FLAVIN REDUCTASE"/>
    <property type="match status" value="1"/>
</dbReference>
<evidence type="ECO:0000256" key="2">
    <source>
        <dbReference type="ARBA" id="ARBA00023002"/>
    </source>
</evidence>
<comment type="caution">
    <text evidence="4">The sequence shown here is derived from an EMBL/GenBank/DDBJ whole genome shotgun (WGS) entry which is preliminary data.</text>
</comment>
<evidence type="ECO:0000313" key="4">
    <source>
        <dbReference type="EMBL" id="GAA0447205.1"/>
    </source>
</evidence>
<dbReference type="PANTHER" id="PTHR30466:SF11">
    <property type="entry name" value="FLAVIN-DEPENDENT MONOOXYGENASE, REDUCTASE SUBUNIT HSAB"/>
    <property type="match status" value="1"/>
</dbReference>
<evidence type="ECO:0000256" key="1">
    <source>
        <dbReference type="ARBA" id="ARBA00008898"/>
    </source>
</evidence>
<keyword evidence="2" id="KW-0560">Oxidoreductase</keyword>
<dbReference type="SMART" id="SM00903">
    <property type="entry name" value="Flavin_Reduct"/>
    <property type="match status" value="1"/>
</dbReference>
<feature type="domain" description="Flavin reductase like" evidence="3">
    <location>
        <begin position="21"/>
        <end position="164"/>
    </location>
</feature>
<name>A0ABP3JAU4_9ACTN</name>
<dbReference type="InterPro" id="IPR012349">
    <property type="entry name" value="Split_barrel_FMN-bd"/>
</dbReference>
<dbReference type="EMBL" id="BAAAHB010000004">
    <property type="protein sequence ID" value="GAA0447205.1"/>
    <property type="molecule type" value="Genomic_DNA"/>
</dbReference>
<dbReference type="InterPro" id="IPR002563">
    <property type="entry name" value="Flavin_Rdtase-like_dom"/>
</dbReference>
<dbReference type="SUPFAM" id="SSF50475">
    <property type="entry name" value="FMN-binding split barrel"/>
    <property type="match status" value="1"/>
</dbReference>
<comment type="similarity">
    <text evidence="1">Belongs to the non-flavoprotein flavin reductase family.</text>
</comment>
<accession>A0ABP3JAU4</accession>
<keyword evidence="5" id="KW-1185">Reference proteome</keyword>
<evidence type="ECO:0000259" key="3">
    <source>
        <dbReference type="SMART" id="SM00903"/>
    </source>
</evidence>
<organism evidence="4 5">
    <name type="scientific">Streptomyces stramineus</name>
    <dbReference type="NCBI Taxonomy" id="173861"/>
    <lineage>
        <taxon>Bacteria</taxon>
        <taxon>Bacillati</taxon>
        <taxon>Actinomycetota</taxon>
        <taxon>Actinomycetes</taxon>
        <taxon>Kitasatosporales</taxon>
        <taxon>Streptomycetaceae</taxon>
        <taxon>Streptomyces</taxon>
    </lineage>
</organism>
<dbReference type="Gene3D" id="2.30.110.10">
    <property type="entry name" value="Electron Transport, Fmn-binding Protein, Chain A"/>
    <property type="match status" value="1"/>
</dbReference>